<dbReference type="Pfam" id="PF00400">
    <property type="entry name" value="WD40"/>
    <property type="match status" value="7"/>
</dbReference>
<evidence type="ECO:0000313" key="7">
    <source>
        <dbReference type="EMBL" id="CCA23167.1"/>
    </source>
</evidence>
<organism evidence="6">
    <name type="scientific">Albugo laibachii Nc14</name>
    <dbReference type="NCBI Taxonomy" id="890382"/>
    <lineage>
        <taxon>Eukaryota</taxon>
        <taxon>Sar</taxon>
        <taxon>Stramenopiles</taxon>
        <taxon>Oomycota</taxon>
        <taxon>Peronosporomycetes</taxon>
        <taxon>Albuginales</taxon>
        <taxon>Albuginaceae</taxon>
        <taxon>Albugo</taxon>
    </lineage>
</organism>
<dbReference type="InterPro" id="IPR019775">
    <property type="entry name" value="WD40_repeat_CS"/>
</dbReference>
<feature type="repeat" description="WD" evidence="3">
    <location>
        <begin position="1494"/>
        <end position="1527"/>
    </location>
</feature>
<evidence type="ECO:0000256" key="1">
    <source>
        <dbReference type="ARBA" id="ARBA00022574"/>
    </source>
</evidence>
<feature type="compositionally biased region" description="Polar residues" evidence="4">
    <location>
        <begin position="1572"/>
        <end position="1581"/>
    </location>
</feature>
<dbReference type="InterPro" id="IPR043153">
    <property type="entry name" value="DENN_C"/>
</dbReference>
<feature type="repeat" description="WD" evidence="3">
    <location>
        <begin position="1646"/>
        <end position="1679"/>
    </location>
</feature>
<evidence type="ECO:0000256" key="4">
    <source>
        <dbReference type="SAM" id="MobiDB-lite"/>
    </source>
</evidence>
<feature type="compositionally biased region" description="Polar residues" evidence="4">
    <location>
        <begin position="1540"/>
        <end position="1554"/>
    </location>
</feature>
<protein>
    <submittedName>
        <fullName evidence="7">Uncharacterized protein AlNc14C183G8266</fullName>
    </submittedName>
    <submittedName>
        <fullName evidence="6">Uncharacterized protein AlNc14C8G1029</fullName>
    </submittedName>
</protein>
<feature type="repeat" description="WD" evidence="3">
    <location>
        <begin position="1688"/>
        <end position="1719"/>
    </location>
</feature>
<feature type="repeat" description="WD" evidence="3">
    <location>
        <begin position="1731"/>
        <end position="1766"/>
    </location>
</feature>
<dbReference type="Pfam" id="PF03456">
    <property type="entry name" value="uDENN"/>
    <property type="match status" value="1"/>
</dbReference>
<dbReference type="InterPro" id="IPR001680">
    <property type="entry name" value="WD40_rpt"/>
</dbReference>
<dbReference type="PROSITE" id="PS50082">
    <property type="entry name" value="WD_REPEATS_2"/>
    <property type="match status" value="7"/>
</dbReference>
<keyword evidence="1 3" id="KW-0853">WD repeat</keyword>
<reference evidence="6" key="1">
    <citation type="journal article" date="2011" name="PLoS Biol.">
        <title>Gene gain and loss during evolution of obligate parasitism in the white rust pathogen of Arabidopsis thaliana.</title>
        <authorList>
            <person name="Kemen E."/>
            <person name="Gardiner A."/>
            <person name="Schultz-Larsen T."/>
            <person name="Kemen A.C."/>
            <person name="Balmuth A.L."/>
            <person name="Robert-Seilaniantz A."/>
            <person name="Bailey K."/>
            <person name="Holub E."/>
            <person name="Studholme D.J."/>
            <person name="Maclean D."/>
            <person name="Jones J.D."/>
        </authorList>
    </citation>
    <scope>NUCLEOTIDE SEQUENCE</scope>
</reference>
<dbReference type="Gene3D" id="3.40.50.11500">
    <property type="match status" value="1"/>
</dbReference>
<dbReference type="EMBL" id="FR824228">
    <property type="protein sequence ID" value="CCA23167.1"/>
    <property type="molecule type" value="Genomic_DNA"/>
</dbReference>
<keyword evidence="2" id="KW-0677">Repeat</keyword>
<feature type="repeat" description="WD" evidence="3">
    <location>
        <begin position="1816"/>
        <end position="1850"/>
    </location>
</feature>
<gene>
    <name evidence="6" type="primary">AlNc14C8G1029</name>
    <name evidence="7" type="synonym">AlNc14C183G8266</name>
    <name evidence="6" type="ORF">ALNC14_011710</name>
    <name evidence="7" type="ORF">ALNC14_093100</name>
</gene>
<accession>F0W1U9</accession>
<dbReference type="InterPro" id="IPR037516">
    <property type="entry name" value="Tripartite_DENN"/>
</dbReference>
<dbReference type="SUPFAM" id="SSF50978">
    <property type="entry name" value="WD40 repeat-like"/>
    <property type="match status" value="2"/>
</dbReference>
<proteinExistence type="predicted"/>
<dbReference type="GO" id="GO:0031410">
    <property type="term" value="C:cytoplasmic vesicle"/>
    <property type="evidence" value="ECO:0007669"/>
    <property type="project" value="TreeGrafter"/>
</dbReference>
<evidence type="ECO:0000313" key="6">
    <source>
        <dbReference type="EMBL" id="CCA15028.1"/>
    </source>
</evidence>
<dbReference type="EMBL" id="FR824053">
    <property type="protein sequence ID" value="CCA15028.1"/>
    <property type="molecule type" value="Genomic_DNA"/>
</dbReference>
<dbReference type="CDD" id="cd00200">
    <property type="entry name" value="WD40"/>
    <property type="match status" value="1"/>
</dbReference>
<dbReference type="InterPro" id="IPR015943">
    <property type="entry name" value="WD40/YVTN_repeat-like_dom_sf"/>
</dbReference>
<name>F0W1U9_9STRA</name>
<dbReference type="PROSITE" id="PS00678">
    <property type="entry name" value="WD_REPEATS_1"/>
    <property type="match status" value="3"/>
</dbReference>
<evidence type="ECO:0000256" key="3">
    <source>
        <dbReference type="PROSITE-ProRule" id="PRU00221"/>
    </source>
</evidence>
<dbReference type="InterPro" id="IPR005113">
    <property type="entry name" value="uDENN_dom"/>
</dbReference>
<dbReference type="Pfam" id="PF02141">
    <property type="entry name" value="DENN"/>
    <property type="match status" value="1"/>
</dbReference>
<dbReference type="PROSITE" id="PS50294">
    <property type="entry name" value="WD_REPEATS_REGION"/>
    <property type="match status" value="4"/>
</dbReference>
<evidence type="ECO:0000259" key="5">
    <source>
        <dbReference type="PROSITE" id="PS50211"/>
    </source>
</evidence>
<dbReference type="Gene3D" id="2.130.10.10">
    <property type="entry name" value="YVTN repeat-like/Quinoprotein amine dehydrogenase"/>
    <property type="match status" value="3"/>
</dbReference>
<feature type="repeat" description="WD" evidence="3">
    <location>
        <begin position="1600"/>
        <end position="1645"/>
    </location>
</feature>
<dbReference type="SMART" id="SM00800">
    <property type="entry name" value="uDENN"/>
    <property type="match status" value="1"/>
</dbReference>
<dbReference type="GO" id="GO:0032483">
    <property type="term" value="P:regulation of Rab protein signal transduction"/>
    <property type="evidence" value="ECO:0007669"/>
    <property type="project" value="TreeGrafter"/>
</dbReference>
<feature type="repeat" description="WD" evidence="3">
    <location>
        <begin position="1776"/>
        <end position="1815"/>
    </location>
</feature>
<sequence>MSMHQKELLLSQLSPDTASEVACAIASANLADIQAQQRREGDLRVRVLKLSQTSTIPDRSEAHHSLLEGVATIFGRRTWKRLNPRSTERTDNNEKSFNSAFGKLGISKLWKKQSHYRPSEAISVLLRVSKLAVDGEVPSIKEKTAFMSSRSAWFSKTCYKELQPMLTSSESLDAMDNDVVWGEEFLFENVDSLGELQLFCVDRVLNVPHCHLPVRGKDITGCSGYLGRVGISLNRLPMYEEIEQWYPVIARDGNASLVSALKVSLYYTPRSLTHVRFRSLSVPEMMESSTSADSDRYTSRKRFSNESFDRHGDSLDANGSLPPAESKSEYPETLLRRGIIDYVLVVGSGKMEASAHIPGESSILFRYPPTDRQNFRLPTKIEWFCQPNGPEVIKQQNRPRSNLSSFVLSGGSDGLSRSFGICLNVYQYCRCYDCLREKNSDAEASDTTKEIFWHATCICLITRIPLLEEVRSCLLALVRIWLIDNLTSTSVMSASSTSNAQQTRHLEQSMVDLCHGILQPVGGVWGVQFSISTSSITMLLPTVNSKHTQPILDAISSKTPPSLPLIPKAEPSSEHKCIPAPTDSMQENFPPLAYTLAPIFALFNVETIINIMTLTLLEYRIVIHSSNMAVLCPVAEALCTLLYPFRWQHPYVPVLPRYLLDYLQAPLPYILGLHSSWLPLMMDASRPEHLVLVDCDRGCVSSPDNETSSYTDPLRVLPLETTRRLKARLARILMVKTEPYAFGLESLPVVAVELKEGTKTCAWSDQIEQRIRLEFVLFHATVLTGYRDCLFYVNHKLPVFNKHRFLTTCVDFKVLPFVSRLMCTQSFQAFLENHNSAEMDTFHSVYMKVVRSSSCNSDGNADIEAHLDQNESFKRAWYPNVDAGFFFPYYTSNIGIQRAPTTPIFMMPPFDTTQLRESGLNDEDGRLPGNPRTKASTIDILTEENQSLAQRIAEIERLLDTCPDIPIAAACDEETYDWNLGNLFSLEITALDGWEQDVKSFRNIQLEHLCEYFQIDANAFLNSVLSKDESQGLRAKHLYFSGDCNSLDSTDSRLCSPIPVSSAMGTVMCDGWSRRHTSPLEQHIEQLLYRSLTAIFSSDVSLSQEELNVRDCVPDLSSLTSHDSKSCENHFRHGYARDLFVLILMQPGHRFVAQATSSGNVNSTSTTWYNPKGSGSCIGEGGFQILVRLSSYLMNECDLHEDFNTARRMLKVASHYYHLLDDSKSQRGFARKEYLVSALKLCPVCQSLDMWQHAFTHDLEGAMLFSNTNQPSDYSSTLSNIGKHPRQSQLGDVSDEVFFSVSGNLIYSMLMVEVPVRQVQSFVSVMCTAYNKADELAVTLKKLVDNVSRALELSKSSEKITCQSTRQKRTSPILKPSERPPSPLRYDLDTVIKRKVSSCPDPLPYPTPSTTWSPRMDSCEETQARLGARLLRNLRADGTRVVHHCYTSISCMAALPDRVIFGLSTGTVIACDPHQTSSTQVSRSVPADSNILQLDGHLDVVRTLQTRDDIIVSGSQDGTLRVWSFSNCARKRGLFSFLSTPTHSESREPTSTGSRLRHHVPGSLFGKEHKASPSSSGYPTTSLSLNSIDTNEISRKCLLLRGHRGPITCAELGSQVTTDHKLLFSGSEDTTIRIWDTIKDKPLASFSNGRGSLSCLRFLPHRDYLVSGCSSHSLKMWDLGALKLKHNFIAHHGGLRDIQATGDRIITAANDRTAKVWDLHFRSGQQYTHALRDHGGPVTCIAIGGPAEFNICTGSTDGVVRIWDLRYLAKGPHFALQSHRGSITCLQRDFTKLISAGEDGSLCAWNIRTGTCLKHVKAHISGITSIAFMNPVVFSASWDGSVCLWSLDVD</sequence>
<dbReference type="InterPro" id="IPR051696">
    <property type="entry name" value="DENN_Domain_GEFs"/>
</dbReference>
<dbReference type="HOGENOM" id="CLU_003607_0_0_1"/>
<feature type="region of interest" description="Disordered" evidence="4">
    <location>
        <begin position="1359"/>
        <end position="1380"/>
    </location>
</feature>
<dbReference type="Gene3D" id="3.30.450.200">
    <property type="match status" value="1"/>
</dbReference>
<feature type="region of interest" description="Disordered" evidence="4">
    <location>
        <begin position="1540"/>
        <end position="1581"/>
    </location>
</feature>
<feature type="domain" description="UDENN" evidence="5">
    <location>
        <begin position="341"/>
        <end position="841"/>
    </location>
</feature>
<dbReference type="InterPro" id="IPR036322">
    <property type="entry name" value="WD40_repeat_dom_sf"/>
</dbReference>
<evidence type="ECO:0000256" key="2">
    <source>
        <dbReference type="ARBA" id="ARBA00022737"/>
    </source>
</evidence>
<dbReference type="PRINTS" id="PR00320">
    <property type="entry name" value="GPROTEINBRPT"/>
</dbReference>
<dbReference type="SMART" id="SM00320">
    <property type="entry name" value="WD40"/>
    <property type="match status" value="8"/>
</dbReference>
<dbReference type="InterPro" id="IPR020472">
    <property type="entry name" value="WD40_PAC1"/>
</dbReference>
<dbReference type="SMART" id="SM00799">
    <property type="entry name" value="DENN"/>
    <property type="match status" value="1"/>
</dbReference>
<dbReference type="InterPro" id="IPR001194">
    <property type="entry name" value="cDENN_dom"/>
</dbReference>
<feature type="region of interest" description="Disordered" evidence="4">
    <location>
        <begin position="308"/>
        <end position="329"/>
    </location>
</feature>
<dbReference type="PANTHER" id="PTHR12296">
    <property type="entry name" value="DENN DOMAIN-CONTAINING PROTEIN 4"/>
    <property type="match status" value="1"/>
</dbReference>
<dbReference type="PANTHER" id="PTHR12296:SF21">
    <property type="entry name" value="DENN DOMAIN-CONTAINING PROTEIN 3"/>
    <property type="match status" value="1"/>
</dbReference>
<reference evidence="6" key="2">
    <citation type="submission" date="2011-02" db="EMBL/GenBank/DDBJ databases">
        <authorList>
            <person name="MacLean D."/>
        </authorList>
    </citation>
    <scope>NUCLEOTIDE SEQUENCE</scope>
</reference>
<dbReference type="PROSITE" id="PS50211">
    <property type="entry name" value="DENN"/>
    <property type="match status" value="1"/>
</dbReference>